<evidence type="ECO:0000259" key="1">
    <source>
        <dbReference type="PROSITE" id="PS50011"/>
    </source>
</evidence>
<protein>
    <recommendedName>
        <fullName evidence="1">Protein kinase domain-containing protein</fullName>
    </recommendedName>
</protein>
<accession>A0ABR3A6G8</accession>
<gene>
    <name evidence="2" type="ORF">AAF712_004304</name>
</gene>
<comment type="caution">
    <text evidence="2">The sequence shown here is derived from an EMBL/GenBank/DDBJ whole genome shotgun (WGS) entry which is preliminary data.</text>
</comment>
<dbReference type="InterPro" id="IPR011009">
    <property type="entry name" value="Kinase-like_dom_sf"/>
</dbReference>
<feature type="domain" description="Protein kinase" evidence="1">
    <location>
        <begin position="27"/>
        <end position="237"/>
    </location>
</feature>
<dbReference type="Gene3D" id="1.10.510.10">
    <property type="entry name" value="Transferase(Phosphotransferase) domain 1"/>
    <property type="match status" value="1"/>
</dbReference>
<dbReference type="SUPFAM" id="SSF56112">
    <property type="entry name" value="Protein kinase-like (PK-like)"/>
    <property type="match status" value="1"/>
</dbReference>
<organism evidence="2 3">
    <name type="scientific">Marasmius tenuissimus</name>
    <dbReference type="NCBI Taxonomy" id="585030"/>
    <lineage>
        <taxon>Eukaryota</taxon>
        <taxon>Fungi</taxon>
        <taxon>Dikarya</taxon>
        <taxon>Basidiomycota</taxon>
        <taxon>Agaricomycotina</taxon>
        <taxon>Agaricomycetes</taxon>
        <taxon>Agaricomycetidae</taxon>
        <taxon>Agaricales</taxon>
        <taxon>Marasmiineae</taxon>
        <taxon>Marasmiaceae</taxon>
        <taxon>Marasmius</taxon>
    </lineage>
</organism>
<dbReference type="PROSITE" id="PS50011">
    <property type="entry name" value="PROTEIN_KINASE_DOM"/>
    <property type="match status" value="1"/>
</dbReference>
<proteinExistence type="predicted"/>
<keyword evidence="3" id="KW-1185">Reference proteome</keyword>
<sequence length="237" mass="26670">MPAPAQLELIYSPGNNYNLRSLDSKEPPQHARVIRKLSGKVYQARIGLKGQETNRTVALKIARGQDQVRMLYHEAQVYQGELKPLQGTVVPKYHGSFMTRIDGTEVAVMVLEYCGNTPQQMAMKQIPTVEYTRKLMIAICKLHQAGVVHGSIRLDQQHHILEVGHELRIVDFTNAGRFHTCVGGTPVLVRGGRHDQGCAELVMMEEEFGASENEDAVAVVDQSRQTWRRAFANRLPW</sequence>
<dbReference type="Proteomes" id="UP001437256">
    <property type="component" value="Unassembled WGS sequence"/>
</dbReference>
<reference evidence="2 3" key="1">
    <citation type="submission" date="2024-05" db="EMBL/GenBank/DDBJ databases">
        <title>A draft genome resource for the thread blight pathogen Marasmius tenuissimus strain MS-2.</title>
        <authorList>
            <person name="Yulfo-Soto G.E."/>
            <person name="Baruah I.K."/>
            <person name="Amoako-Attah I."/>
            <person name="Bukari Y."/>
            <person name="Meinhardt L.W."/>
            <person name="Bailey B.A."/>
            <person name="Cohen S.P."/>
        </authorList>
    </citation>
    <scope>NUCLEOTIDE SEQUENCE [LARGE SCALE GENOMIC DNA]</scope>
    <source>
        <strain evidence="2 3">MS-2</strain>
    </source>
</reference>
<evidence type="ECO:0000313" key="3">
    <source>
        <dbReference type="Proteomes" id="UP001437256"/>
    </source>
</evidence>
<dbReference type="EMBL" id="JBBXMP010000017">
    <property type="protein sequence ID" value="KAL0068589.1"/>
    <property type="molecule type" value="Genomic_DNA"/>
</dbReference>
<dbReference type="InterPro" id="IPR000719">
    <property type="entry name" value="Prot_kinase_dom"/>
</dbReference>
<name>A0ABR3A6G8_9AGAR</name>
<evidence type="ECO:0000313" key="2">
    <source>
        <dbReference type="EMBL" id="KAL0068589.1"/>
    </source>
</evidence>